<dbReference type="AlphaFoldDB" id="A0A1M5WEU4"/>
<keyword evidence="7" id="KW-0862">Zinc</keyword>
<dbReference type="GO" id="GO:0005829">
    <property type="term" value="C:cytosol"/>
    <property type="evidence" value="ECO:0007669"/>
    <property type="project" value="TreeGrafter"/>
</dbReference>
<evidence type="ECO:0000256" key="7">
    <source>
        <dbReference type="HAMAP-Rule" id="MF_00168"/>
    </source>
</evidence>
<sequence>MQKTMERPPSPLTIGHRSSQCRARTAELATRHGVIQTPVFMPVGTQATVKAITPENLQEIGAQIILGNTYHLFVRPGHRLIERCGGLHRFMNWDRAILTDSGGFQIFSLKKLSRITEEGAAFRSHLDGSRLFLSPEDAIEVQEALGSDIMMCLDTCIPYPADRTETSGATALTGRWAWRCREARTKHDHLLFGIVQGGMYPDLRRESARTMIDIGFDGYAVGGLSVGEEKEQMYDMTEVTADCLPDDYPRYLMGVGTPEDLVEGVWRGIDMFDCVMPTRNARNGTLFTSTGRVVLKNSRYRDDQLPIDESCDCYTCRNYSRAYLRHLFVSREILSYQLNTIHNIHYYINLMRQIREAIAGDCLASFRNDFYSGLAAE</sequence>
<evidence type="ECO:0000256" key="5">
    <source>
        <dbReference type="ARBA" id="ARBA00022785"/>
    </source>
</evidence>
<accession>A0A1M5WEU4</accession>
<feature type="binding site" evidence="7">
    <location>
        <begin position="100"/>
        <end position="104"/>
    </location>
    <ligand>
        <name>substrate</name>
    </ligand>
</feature>
<dbReference type="PANTHER" id="PTHR46499">
    <property type="entry name" value="QUEUINE TRNA-RIBOSYLTRANSFERASE"/>
    <property type="match status" value="1"/>
</dbReference>
<reference evidence="9 10" key="1">
    <citation type="submission" date="2016-11" db="EMBL/GenBank/DDBJ databases">
        <authorList>
            <person name="Jaros S."/>
            <person name="Januszkiewicz K."/>
            <person name="Wedrychowicz H."/>
        </authorList>
    </citation>
    <scope>NUCLEOTIDE SEQUENCE [LARGE SCALE GENOMIC DNA]</scope>
    <source>
        <strain evidence="9 10">DSM 9705</strain>
    </source>
</reference>
<comment type="similarity">
    <text evidence="7">Belongs to the queuine tRNA-ribosyltransferase family.</text>
</comment>
<feature type="binding site" evidence="7">
    <location>
        <position position="316"/>
    </location>
    <ligand>
        <name>Zn(2+)</name>
        <dbReference type="ChEBI" id="CHEBI:29105"/>
    </ligand>
</feature>
<comment type="function">
    <text evidence="7">Catalyzes the base-exchange of a guanine (G) residue with the queuine precursor 7-aminomethyl-7-deazaguanine (PreQ1) at position 34 (anticodon wobble position) in tRNAs with GU(N) anticodons (tRNA-Asp, -Asn, -His and -Tyr). Catalysis occurs through a double-displacement mechanism. The nucleophile active site attacks the C1' of nucleotide 34 to detach the guanine base from the RNA, forming a covalent enzyme-RNA intermediate. The proton acceptor active site deprotonates the incoming PreQ1, allowing a nucleophilic attack on the C1' of the ribose to form the product. After dissociation, two additional enzymatic reactions on the tRNA convert PreQ1 to queuine (Q), resulting in the hypermodified nucleoside queuosine (7-(((4,5-cis-dihydroxy-2-cyclopenten-1-yl)amino)methyl)-7-deazaguanosine).</text>
</comment>
<dbReference type="Pfam" id="PF01702">
    <property type="entry name" value="TGT"/>
    <property type="match status" value="1"/>
</dbReference>
<keyword evidence="2 7" id="KW-0328">Glycosyltransferase</keyword>
<feature type="region of interest" description="RNA binding" evidence="7">
    <location>
        <begin position="254"/>
        <end position="260"/>
    </location>
</feature>
<protein>
    <recommendedName>
        <fullName evidence="7">Queuine tRNA-ribosyltransferase</fullName>
        <ecNumber evidence="7">2.4.2.29</ecNumber>
    </recommendedName>
    <alternativeName>
        <fullName evidence="7">Guanine insertion enzyme</fullName>
    </alternativeName>
    <alternativeName>
        <fullName evidence="7">tRNA-guanine transglycosylase</fullName>
    </alternativeName>
</protein>
<keyword evidence="7" id="KW-0479">Metal-binding</keyword>
<feature type="active site" description="Proton acceptor" evidence="7">
    <location>
        <position position="100"/>
    </location>
</feature>
<dbReference type="GO" id="GO:0008616">
    <property type="term" value="P:tRNA queuosine(34) biosynthetic process"/>
    <property type="evidence" value="ECO:0007669"/>
    <property type="project" value="UniProtKB-UniRule"/>
</dbReference>
<feature type="domain" description="tRNA-guanine(15) transglycosylase-like" evidence="8">
    <location>
        <begin position="22"/>
        <end position="372"/>
    </location>
</feature>
<keyword evidence="3 7" id="KW-0808">Transferase</keyword>
<dbReference type="FunFam" id="3.20.20.105:FF:000001">
    <property type="entry name" value="Queuine tRNA-ribosyltransferase"/>
    <property type="match status" value="1"/>
</dbReference>
<dbReference type="Gene3D" id="3.20.20.105">
    <property type="entry name" value="Queuine tRNA-ribosyltransferase-like"/>
    <property type="match status" value="1"/>
</dbReference>
<proteinExistence type="inferred from homology"/>
<dbReference type="NCBIfam" id="TIGR00430">
    <property type="entry name" value="Q_tRNA_tgt"/>
    <property type="match status" value="1"/>
</dbReference>
<dbReference type="SUPFAM" id="SSF51713">
    <property type="entry name" value="tRNA-guanine transglycosylase"/>
    <property type="match status" value="1"/>
</dbReference>
<feature type="active site" description="Nucleophile" evidence="7">
    <location>
        <position position="273"/>
    </location>
</feature>
<keyword evidence="5 7" id="KW-0671">Queuosine biosynthesis</keyword>
<evidence type="ECO:0000256" key="6">
    <source>
        <dbReference type="ARBA" id="ARBA00050112"/>
    </source>
</evidence>
<gene>
    <name evidence="7" type="primary">tgt</name>
    <name evidence="9" type="ORF">SAMN02745124_02250</name>
</gene>
<feature type="region of interest" description="RNA binding; important for wobble base 34 recognition" evidence="7">
    <location>
        <begin position="278"/>
        <end position="282"/>
    </location>
</feature>
<feature type="binding site" evidence="7">
    <location>
        <position position="342"/>
    </location>
    <ligand>
        <name>Zn(2+)</name>
        <dbReference type="ChEBI" id="CHEBI:29105"/>
    </ligand>
</feature>
<dbReference type="InterPro" id="IPR036511">
    <property type="entry name" value="TGT-like_sf"/>
</dbReference>
<dbReference type="GO" id="GO:0046872">
    <property type="term" value="F:metal ion binding"/>
    <property type="evidence" value="ECO:0007669"/>
    <property type="project" value="UniProtKB-KW"/>
</dbReference>
<dbReference type="STRING" id="1121409.SAMN02745124_02250"/>
<keyword evidence="4 7" id="KW-0819">tRNA processing</keyword>
<dbReference type="Proteomes" id="UP000184139">
    <property type="component" value="Unassembled WGS sequence"/>
</dbReference>
<comment type="pathway">
    <text evidence="1 7">tRNA modification; tRNA-queuosine biosynthesis.</text>
</comment>
<evidence type="ECO:0000313" key="10">
    <source>
        <dbReference type="Proteomes" id="UP000184139"/>
    </source>
</evidence>
<dbReference type="UniPathway" id="UPA00392"/>
<evidence type="ECO:0000313" key="9">
    <source>
        <dbReference type="EMBL" id="SHH85753.1"/>
    </source>
</evidence>
<name>A0A1M5WEU4_9BACT</name>
<organism evidence="9 10">
    <name type="scientific">Desulfofustis glycolicus DSM 9705</name>
    <dbReference type="NCBI Taxonomy" id="1121409"/>
    <lineage>
        <taxon>Bacteria</taxon>
        <taxon>Pseudomonadati</taxon>
        <taxon>Thermodesulfobacteriota</taxon>
        <taxon>Desulfobulbia</taxon>
        <taxon>Desulfobulbales</taxon>
        <taxon>Desulfocapsaceae</taxon>
        <taxon>Desulfofustis</taxon>
    </lineage>
</organism>
<dbReference type="InterPro" id="IPR002616">
    <property type="entry name" value="tRNA_ribo_trans-like"/>
</dbReference>
<evidence type="ECO:0000256" key="4">
    <source>
        <dbReference type="ARBA" id="ARBA00022694"/>
    </source>
</evidence>
<comment type="cofactor">
    <cofactor evidence="7">
        <name>Zn(2+)</name>
        <dbReference type="ChEBI" id="CHEBI:29105"/>
    </cofactor>
    <text evidence="7">Binds 1 zinc ion per subunit.</text>
</comment>
<dbReference type="InterPro" id="IPR050076">
    <property type="entry name" value="ArchSynthase1/Queuine_TRR"/>
</dbReference>
<dbReference type="EC" id="2.4.2.29" evidence="7"/>
<evidence type="ECO:0000256" key="2">
    <source>
        <dbReference type="ARBA" id="ARBA00022676"/>
    </source>
</evidence>
<evidence type="ECO:0000259" key="8">
    <source>
        <dbReference type="Pfam" id="PF01702"/>
    </source>
</evidence>
<dbReference type="NCBIfam" id="TIGR00449">
    <property type="entry name" value="tgt_general"/>
    <property type="match status" value="1"/>
</dbReference>
<evidence type="ECO:0000256" key="1">
    <source>
        <dbReference type="ARBA" id="ARBA00004691"/>
    </source>
</evidence>
<feature type="binding site" evidence="7">
    <location>
        <position position="311"/>
    </location>
    <ligand>
        <name>Zn(2+)</name>
        <dbReference type="ChEBI" id="CHEBI:29105"/>
    </ligand>
</feature>
<comment type="subunit">
    <text evidence="7">Homodimer. Within each dimer, one monomer is responsible for RNA recognition and catalysis, while the other monomer binds to the replacement base PreQ1.</text>
</comment>
<keyword evidence="10" id="KW-1185">Reference proteome</keyword>
<feature type="binding site" evidence="7">
    <location>
        <position position="196"/>
    </location>
    <ligand>
        <name>substrate</name>
    </ligand>
</feature>
<dbReference type="PANTHER" id="PTHR46499:SF1">
    <property type="entry name" value="QUEUINE TRNA-RIBOSYLTRANSFERASE"/>
    <property type="match status" value="1"/>
</dbReference>
<feature type="binding site" evidence="7">
    <location>
        <position position="223"/>
    </location>
    <ligand>
        <name>substrate</name>
    </ligand>
</feature>
<feature type="binding site" evidence="7">
    <location>
        <position position="313"/>
    </location>
    <ligand>
        <name>Zn(2+)</name>
        <dbReference type="ChEBI" id="CHEBI:29105"/>
    </ligand>
</feature>
<dbReference type="HAMAP" id="MF_00168">
    <property type="entry name" value="Q_tRNA_Tgt"/>
    <property type="match status" value="1"/>
</dbReference>
<evidence type="ECO:0000256" key="3">
    <source>
        <dbReference type="ARBA" id="ARBA00022679"/>
    </source>
</evidence>
<feature type="binding site" evidence="7">
    <location>
        <position position="154"/>
    </location>
    <ligand>
        <name>substrate</name>
    </ligand>
</feature>
<dbReference type="EMBL" id="FQXS01000012">
    <property type="protein sequence ID" value="SHH85753.1"/>
    <property type="molecule type" value="Genomic_DNA"/>
</dbReference>
<dbReference type="InterPro" id="IPR004803">
    <property type="entry name" value="TGT"/>
</dbReference>
<comment type="catalytic activity">
    <reaction evidence="6 7">
        <text>7-aminomethyl-7-carbaguanine + guanosine(34) in tRNA = 7-aminomethyl-7-carbaguanosine(34) in tRNA + guanine</text>
        <dbReference type="Rhea" id="RHEA:24104"/>
        <dbReference type="Rhea" id="RHEA-COMP:10341"/>
        <dbReference type="Rhea" id="RHEA-COMP:10342"/>
        <dbReference type="ChEBI" id="CHEBI:16235"/>
        <dbReference type="ChEBI" id="CHEBI:58703"/>
        <dbReference type="ChEBI" id="CHEBI:74269"/>
        <dbReference type="ChEBI" id="CHEBI:82833"/>
        <dbReference type="EC" id="2.4.2.29"/>
    </reaction>
</comment>
<dbReference type="GO" id="GO:0008479">
    <property type="term" value="F:tRNA-guanosine(34) queuine transglycosylase activity"/>
    <property type="evidence" value="ECO:0007669"/>
    <property type="project" value="UniProtKB-UniRule"/>
</dbReference>